<evidence type="ECO:0000256" key="9">
    <source>
        <dbReference type="ARBA" id="ARBA00022723"/>
    </source>
</evidence>
<dbReference type="InterPro" id="IPR034016">
    <property type="entry name" value="M1_APN-typ"/>
</dbReference>
<dbReference type="Pfam" id="PF01433">
    <property type="entry name" value="Peptidase_M1"/>
    <property type="match status" value="1"/>
</dbReference>
<evidence type="ECO:0000256" key="20">
    <source>
        <dbReference type="PIRSR" id="PIRSR634016-2"/>
    </source>
</evidence>
<dbReference type="HOGENOM" id="CLU_003705_2_2_1"/>
<proteinExistence type="inferred from homology"/>
<keyword evidence="5" id="KW-1003">Cell membrane</keyword>
<keyword evidence="18" id="KW-0325">Glycoprotein</keyword>
<dbReference type="GO" id="GO:0008270">
    <property type="term" value="F:zinc ion binding"/>
    <property type="evidence" value="ECO:0007669"/>
    <property type="project" value="UniProtKB-UniRule"/>
</dbReference>
<keyword evidence="17" id="KW-1015">Disulfide bond</keyword>
<evidence type="ECO:0000256" key="12">
    <source>
        <dbReference type="ARBA" id="ARBA00022833"/>
    </source>
</evidence>
<dbReference type="InterPro" id="IPR045357">
    <property type="entry name" value="Aminopeptidase_N-like_N"/>
</dbReference>
<evidence type="ECO:0000259" key="24">
    <source>
        <dbReference type="Pfam" id="PF01433"/>
    </source>
</evidence>
<comment type="catalytic activity">
    <reaction evidence="1">
        <text>Release of an N-terminal amino acid, Xaa-|-Yaa- from a peptide, amide or arylamide. Xaa is preferably Ala, but may be most amino acids including Pro (slow action). When a terminal hydrophobic residue is followed by a prolyl residue, the two may be released as an intact Xaa-Pro dipeptide.</text>
        <dbReference type="EC" id="3.4.11.2"/>
    </reaction>
</comment>
<evidence type="ECO:0000256" key="23">
    <source>
        <dbReference type="RuleBase" id="RU364040"/>
    </source>
</evidence>
<dbReference type="EnsemblMetazoa" id="SMAR005775-RA">
    <property type="protein sequence ID" value="SMAR005775-PA"/>
    <property type="gene ID" value="SMAR005775"/>
</dbReference>
<dbReference type="STRING" id="126957.T1IX44"/>
<evidence type="ECO:0000256" key="7">
    <source>
        <dbReference type="ARBA" id="ARBA00022670"/>
    </source>
</evidence>
<evidence type="ECO:0000313" key="27">
    <source>
        <dbReference type="EnsemblMetazoa" id="SMAR005775-PA"/>
    </source>
</evidence>
<feature type="binding site" evidence="21">
    <location>
        <position position="402"/>
    </location>
    <ligand>
        <name>Zn(2+)</name>
        <dbReference type="ChEBI" id="CHEBI:29105"/>
        <note>catalytic</note>
    </ligand>
</feature>
<dbReference type="SUPFAM" id="SSF63737">
    <property type="entry name" value="Leukotriene A4 hydrolase N-terminal domain"/>
    <property type="match status" value="1"/>
</dbReference>
<feature type="transmembrane region" description="Helical" evidence="23">
    <location>
        <begin position="29"/>
        <end position="50"/>
    </location>
</feature>
<evidence type="ECO:0000256" key="1">
    <source>
        <dbReference type="ARBA" id="ARBA00000098"/>
    </source>
</evidence>
<comment type="cofactor">
    <cofactor evidence="21 23">
        <name>Zn(2+)</name>
        <dbReference type="ChEBI" id="CHEBI:29105"/>
    </cofactor>
    <text evidence="21 23">Binds 1 zinc ion per subunit.</text>
</comment>
<reference evidence="28" key="1">
    <citation type="submission" date="2011-05" db="EMBL/GenBank/DDBJ databases">
        <authorList>
            <person name="Richards S.R."/>
            <person name="Qu J."/>
            <person name="Jiang H."/>
            <person name="Jhangiani S.N."/>
            <person name="Agravi P."/>
            <person name="Goodspeed R."/>
            <person name="Gross S."/>
            <person name="Mandapat C."/>
            <person name="Jackson L."/>
            <person name="Mathew T."/>
            <person name="Pu L."/>
            <person name="Thornton R."/>
            <person name="Saada N."/>
            <person name="Wilczek-Boney K.B."/>
            <person name="Lee S."/>
            <person name="Kovar C."/>
            <person name="Wu Y."/>
            <person name="Scherer S.E."/>
            <person name="Worley K.C."/>
            <person name="Muzny D.M."/>
            <person name="Gibbs R."/>
        </authorList>
    </citation>
    <scope>NUCLEOTIDE SEQUENCE</scope>
    <source>
        <strain evidence="28">Brora</strain>
    </source>
</reference>
<dbReference type="SUPFAM" id="SSF55486">
    <property type="entry name" value="Metalloproteases ('zincins'), catalytic domain"/>
    <property type="match status" value="1"/>
</dbReference>
<dbReference type="GO" id="GO:0098552">
    <property type="term" value="C:side of membrane"/>
    <property type="evidence" value="ECO:0007669"/>
    <property type="project" value="UniProtKB-KW"/>
</dbReference>
<dbReference type="Pfam" id="PF11838">
    <property type="entry name" value="ERAP1_C"/>
    <property type="match status" value="1"/>
</dbReference>
<dbReference type="FunFam" id="1.25.50.20:FF:000001">
    <property type="entry name" value="Aminopeptidase"/>
    <property type="match status" value="1"/>
</dbReference>
<feature type="binding site" evidence="20">
    <location>
        <position position="896"/>
    </location>
    <ligand>
        <name>substrate</name>
    </ligand>
</feature>
<keyword evidence="10" id="KW-0732">Signal</keyword>
<feature type="binding site" evidence="20">
    <location>
        <begin position="343"/>
        <end position="347"/>
    </location>
    <ligand>
        <name>substrate</name>
    </ligand>
</feature>
<evidence type="ECO:0000256" key="2">
    <source>
        <dbReference type="ARBA" id="ARBA00004606"/>
    </source>
</evidence>
<feature type="domain" description="Aminopeptidase N-like N-terminal" evidence="26">
    <location>
        <begin position="88"/>
        <end position="272"/>
    </location>
</feature>
<evidence type="ECO:0000313" key="28">
    <source>
        <dbReference type="Proteomes" id="UP000014500"/>
    </source>
</evidence>
<reference evidence="27" key="2">
    <citation type="submission" date="2015-02" db="UniProtKB">
        <authorList>
            <consortium name="EnsemblMetazoa"/>
        </authorList>
    </citation>
    <scope>IDENTIFICATION</scope>
</reference>
<keyword evidence="14 23" id="KW-1133">Transmembrane helix</keyword>
<keyword evidence="13" id="KW-0735">Signal-anchor</keyword>
<dbReference type="InterPro" id="IPR001930">
    <property type="entry name" value="Peptidase_M1"/>
</dbReference>
<evidence type="ECO:0000256" key="14">
    <source>
        <dbReference type="ARBA" id="ARBA00022989"/>
    </source>
</evidence>
<keyword evidence="6" id="KW-0449">Lipoprotein</keyword>
<dbReference type="GO" id="GO:0042277">
    <property type="term" value="F:peptide binding"/>
    <property type="evidence" value="ECO:0007669"/>
    <property type="project" value="TreeGrafter"/>
</dbReference>
<dbReference type="EMBL" id="JH431640">
    <property type="status" value="NOT_ANNOTATED_CDS"/>
    <property type="molecule type" value="Genomic_DNA"/>
</dbReference>
<dbReference type="InterPro" id="IPR014782">
    <property type="entry name" value="Peptidase_M1_dom"/>
</dbReference>
<evidence type="ECO:0000259" key="26">
    <source>
        <dbReference type="Pfam" id="PF17900"/>
    </source>
</evidence>
<keyword evidence="8 23" id="KW-0812">Transmembrane</keyword>
<keyword evidence="28" id="KW-1185">Reference proteome</keyword>
<dbReference type="InterPro" id="IPR024571">
    <property type="entry name" value="ERAP1-like_C_dom"/>
</dbReference>
<dbReference type="PANTHER" id="PTHR11533">
    <property type="entry name" value="PROTEASE M1 ZINC METALLOPROTEASE"/>
    <property type="match status" value="1"/>
</dbReference>
<dbReference type="Proteomes" id="UP000014500">
    <property type="component" value="Unassembled WGS sequence"/>
</dbReference>
<dbReference type="GO" id="GO:0005737">
    <property type="term" value="C:cytoplasm"/>
    <property type="evidence" value="ECO:0007669"/>
    <property type="project" value="TreeGrafter"/>
</dbReference>
<comment type="subcellular location">
    <subcellularLocation>
        <location evidence="3">Cell membrane</location>
        <topology evidence="3">Lipid-anchor</topology>
        <topology evidence="3">GPI-anchor</topology>
    </subcellularLocation>
    <subcellularLocation>
        <location evidence="2">Membrane</location>
        <topology evidence="2">Single-pass type II membrane protein</topology>
    </subcellularLocation>
</comment>
<feature type="active site" description="Proton acceptor" evidence="19">
    <location>
        <position position="380"/>
    </location>
</feature>
<comment type="similarity">
    <text evidence="4 23">Belongs to the peptidase M1 family.</text>
</comment>
<evidence type="ECO:0000256" key="17">
    <source>
        <dbReference type="ARBA" id="ARBA00023157"/>
    </source>
</evidence>
<dbReference type="OMA" id="WRTHDAF"/>
<dbReference type="Gene3D" id="1.25.50.20">
    <property type="match status" value="1"/>
</dbReference>
<dbReference type="GO" id="GO:0006508">
    <property type="term" value="P:proteolysis"/>
    <property type="evidence" value="ECO:0007669"/>
    <property type="project" value="UniProtKB-KW"/>
</dbReference>
<evidence type="ECO:0000256" key="19">
    <source>
        <dbReference type="PIRSR" id="PIRSR634016-1"/>
    </source>
</evidence>
<feature type="binding site" evidence="21">
    <location>
        <position position="383"/>
    </location>
    <ligand>
        <name>Zn(2+)</name>
        <dbReference type="ChEBI" id="CHEBI:29105"/>
        <note>catalytic</note>
    </ligand>
</feature>
<evidence type="ECO:0000256" key="4">
    <source>
        <dbReference type="ARBA" id="ARBA00010136"/>
    </source>
</evidence>
<dbReference type="AlphaFoldDB" id="T1IX44"/>
<evidence type="ECO:0000256" key="22">
    <source>
        <dbReference type="PIRSR" id="PIRSR634016-4"/>
    </source>
</evidence>
<dbReference type="InterPro" id="IPR042097">
    <property type="entry name" value="Aminopeptidase_N-like_N_sf"/>
</dbReference>
<evidence type="ECO:0000256" key="6">
    <source>
        <dbReference type="ARBA" id="ARBA00022622"/>
    </source>
</evidence>
<feature type="domain" description="Peptidase M1 membrane alanine aminopeptidase" evidence="24">
    <location>
        <begin position="307"/>
        <end position="528"/>
    </location>
</feature>
<evidence type="ECO:0000256" key="5">
    <source>
        <dbReference type="ARBA" id="ARBA00022475"/>
    </source>
</evidence>
<dbReference type="InterPro" id="IPR027268">
    <property type="entry name" value="Peptidase_M4/M1_CTD_sf"/>
</dbReference>
<dbReference type="GO" id="GO:0016285">
    <property type="term" value="F:alanyl aminopeptidase activity"/>
    <property type="evidence" value="ECO:0007669"/>
    <property type="project" value="UniProtKB-EC"/>
</dbReference>
<dbReference type="FunFam" id="2.60.40.1910:FF:000008">
    <property type="entry name" value="Aminopeptidase"/>
    <property type="match status" value="1"/>
</dbReference>
<organism evidence="27 28">
    <name type="scientific">Strigamia maritima</name>
    <name type="common">European centipede</name>
    <name type="synonym">Geophilus maritimus</name>
    <dbReference type="NCBI Taxonomy" id="126957"/>
    <lineage>
        <taxon>Eukaryota</taxon>
        <taxon>Metazoa</taxon>
        <taxon>Ecdysozoa</taxon>
        <taxon>Arthropoda</taxon>
        <taxon>Myriapoda</taxon>
        <taxon>Chilopoda</taxon>
        <taxon>Pleurostigmophora</taxon>
        <taxon>Geophilomorpha</taxon>
        <taxon>Linotaeniidae</taxon>
        <taxon>Strigamia</taxon>
    </lineage>
</organism>
<feature type="domain" description="ERAP1-like C-terminal" evidence="25">
    <location>
        <begin position="618"/>
        <end position="944"/>
    </location>
</feature>
<dbReference type="FunFam" id="1.10.390.10:FF:000016">
    <property type="entry name" value="Glutamyl aminopeptidase"/>
    <property type="match status" value="1"/>
</dbReference>
<dbReference type="FunFam" id="2.60.40.1730:FF:000012">
    <property type="entry name" value="Aminopeptidase N"/>
    <property type="match status" value="1"/>
</dbReference>
<dbReference type="GO" id="GO:0005886">
    <property type="term" value="C:plasma membrane"/>
    <property type="evidence" value="ECO:0007669"/>
    <property type="project" value="UniProtKB-SubCell"/>
</dbReference>
<dbReference type="GO" id="GO:0043171">
    <property type="term" value="P:peptide catabolic process"/>
    <property type="evidence" value="ECO:0007669"/>
    <property type="project" value="TreeGrafter"/>
</dbReference>
<dbReference type="Gene3D" id="2.60.40.1910">
    <property type="match status" value="1"/>
</dbReference>
<evidence type="ECO:0000256" key="15">
    <source>
        <dbReference type="ARBA" id="ARBA00023049"/>
    </source>
</evidence>
<keyword evidence="12 21" id="KW-0862">Zinc</keyword>
<sequence length="967" mass="111378">MSTTSISNAMNMECENKNERGVFVRKRTLLCGTIFVIAALTIVALLAHYMTRSKCGKLSANTSGESSVTTPGSSLPIVDFRLPKNFRPHHYQLRLQPFLNNYTFSGYVNIYIECLEDTDVITIHSNNLTLLNESIHLFSYDDKIRHVTSYDHDLERQFLIFNLNDTLHASNIYNLSLMFNGVLGDNLVGFYRSKYDKDSWMATTQFEPTDARRAFPCFDEPGMKARFTVSLVRLKGYISISNMPRNFNSNEKTNDDWEIDEYLTTPNMSTYLLAFIVTNFSYADQKSVGDVEFRVYSRPAAKDQTKFAVETGPLVLDFFDDFFNIPYPLPKQDMIAIPDFGSGAMENWGLITYREATLLFDSTLSSIQNKENIAIVIAHELAHQWFGNLVTPAWWDDLWLNEGFATYMEYVAVDHLFQKWKTMERFSSTLHWVLEEDSLKSSHAISVTVENPDQINEMFDSISYNKGASIIRMMVNFLGNEVFKEGLKTYFEENKYKNAVQDDLWRHMTQAAKNIDPSINVKEIMDTWTVQTGYPVVTVSRSSHEQIAVVTQRIFHLMPDDNTDDDTNSVKWEIPLTFTSQANPDFEKTLPEKWMHNLTSEKSVTFTWNDGVPPADKWILFNVQQTGYYRVNYQNENWVMLTKQLAENHTVIHVLNRAQLIDDVFNLARAGELDYEIALNLSRYLIRENELVPWEAASKCLSYIDAMLSRTDAYGMWMRFISKLVEHHYKSIGFKQFPIDDDNYINIVKQSLFVAQACHLNLDDCVSTCVSLYNNWIANISRYVLSSISPSLRNTVLCKAVEKGSIKEWSSIWDKYMNSNVGTEKRSFLRALTCTEEPWILSKMLNMIMIPGGPIRFQDAPIISSGISANKMGRFILFNFVRNKITELNTLFSEARLLPAIVSSAMYNLNTEFELKQLKEFVTTHSSLLASAERGMSQLIEETEANVAWMNRNYENIKKWLESVVEK</sequence>
<accession>T1IX44</accession>
<evidence type="ECO:0000256" key="3">
    <source>
        <dbReference type="ARBA" id="ARBA00004609"/>
    </source>
</evidence>
<dbReference type="GO" id="GO:0070006">
    <property type="term" value="F:metalloaminopeptidase activity"/>
    <property type="evidence" value="ECO:0007669"/>
    <property type="project" value="TreeGrafter"/>
</dbReference>
<evidence type="ECO:0000256" key="13">
    <source>
        <dbReference type="ARBA" id="ARBA00022968"/>
    </source>
</evidence>
<evidence type="ECO:0000256" key="10">
    <source>
        <dbReference type="ARBA" id="ARBA00022729"/>
    </source>
</evidence>
<evidence type="ECO:0000256" key="11">
    <source>
        <dbReference type="ARBA" id="ARBA00022801"/>
    </source>
</evidence>
<dbReference type="EC" id="3.4.11.-" evidence="23"/>
<dbReference type="PRINTS" id="PR00756">
    <property type="entry name" value="ALADIPTASE"/>
</dbReference>
<dbReference type="Gene3D" id="1.10.390.10">
    <property type="entry name" value="Neutral Protease Domain 2"/>
    <property type="match status" value="1"/>
</dbReference>
<keyword evidence="11 23" id="KW-0378">Hydrolase</keyword>
<dbReference type="Gene3D" id="2.60.40.1730">
    <property type="entry name" value="tricorn interacting facor f3 domain"/>
    <property type="match status" value="1"/>
</dbReference>
<feature type="site" description="Transition state stabilizer" evidence="22">
    <location>
        <position position="464"/>
    </location>
</feature>
<dbReference type="GO" id="GO:0005615">
    <property type="term" value="C:extracellular space"/>
    <property type="evidence" value="ECO:0007669"/>
    <property type="project" value="TreeGrafter"/>
</dbReference>
<evidence type="ECO:0000259" key="25">
    <source>
        <dbReference type="Pfam" id="PF11838"/>
    </source>
</evidence>
<evidence type="ECO:0000256" key="8">
    <source>
        <dbReference type="ARBA" id="ARBA00022692"/>
    </source>
</evidence>
<evidence type="ECO:0000256" key="21">
    <source>
        <dbReference type="PIRSR" id="PIRSR634016-3"/>
    </source>
</evidence>
<keyword evidence="15 23" id="KW-0482">Metalloprotease</keyword>
<evidence type="ECO:0000256" key="18">
    <source>
        <dbReference type="ARBA" id="ARBA00023180"/>
    </source>
</evidence>
<keyword evidence="16 23" id="KW-0472">Membrane</keyword>
<keyword evidence="6" id="KW-0336">GPI-anchor</keyword>
<feature type="binding site" evidence="21">
    <location>
        <position position="379"/>
    </location>
    <ligand>
        <name>Zn(2+)</name>
        <dbReference type="ChEBI" id="CHEBI:29105"/>
        <note>catalytic</note>
    </ligand>
</feature>
<evidence type="ECO:0000256" key="16">
    <source>
        <dbReference type="ARBA" id="ARBA00023136"/>
    </source>
</evidence>
<dbReference type="InterPro" id="IPR050344">
    <property type="entry name" value="Peptidase_M1_aminopeptidases"/>
</dbReference>
<protein>
    <recommendedName>
        <fullName evidence="23">Aminopeptidase</fullName>
        <ecNumber evidence="23">3.4.11.-</ecNumber>
    </recommendedName>
</protein>
<dbReference type="Pfam" id="PF17900">
    <property type="entry name" value="Peptidase_M1_N"/>
    <property type="match status" value="1"/>
</dbReference>
<keyword evidence="9 21" id="KW-0479">Metal-binding</keyword>
<dbReference type="eggNOG" id="KOG1046">
    <property type="taxonomic scope" value="Eukaryota"/>
</dbReference>
<name>T1IX44_STRMM</name>
<dbReference type="PhylomeDB" id="T1IX44"/>
<keyword evidence="23" id="KW-0031">Aminopeptidase</keyword>
<dbReference type="CDD" id="cd09601">
    <property type="entry name" value="M1_APN-Q_like"/>
    <property type="match status" value="1"/>
</dbReference>
<dbReference type="PANTHER" id="PTHR11533:SF294">
    <property type="entry name" value="THYROTROPIN-RELEASING HORMONE-DEGRADING ECTOENZYME"/>
    <property type="match status" value="1"/>
</dbReference>
<feature type="binding site" evidence="20">
    <location>
        <position position="207"/>
    </location>
    <ligand>
        <name>substrate</name>
    </ligand>
</feature>
<keyword evidence="7 23" id="KW-0645">Protease</keyword>